<comment type="caution">
    <text evidence="2">The sequence shown here is derived from an EMBL/GenBank/DDBJ whole genome shotgun (WGS) entry which is preliminary data.</text>
</comment>
<keyword evidence="3" id="KW-1185">Reference proteome</keyword>
<dbReference type="GO" id="GO:0004364">
    <property type="term" value="F:glutathione transferase activity"/>
    <property type="evidence" value="ECO:0007669"/>
    <property type="project" value="TreeGrafter"/>
</dbReference>
<protein>
    <submittedName>
        <fullName evidence="2">Glutathione S-transferase</fullName>
    </submittedName>
</protein>
<dbReference type="Proteomes" id="UP000553706">
    <property type="component" value="Unassembled WGS sequence"/>
</dbReference>
<name>A0A840VNX8_9PROT</name>
<dbReference type="RefSeq" id="WP_183265023.1">
    <property type="nucleotide sequence ID" value="NZ_JACHFJ010000001.1"/>
</dbReference>
<evidence type="ECO:0000259" key="1">
    <source>
        <dbReference type="PROSITE" id="PS50404"/>
    </source>
</evidence>
<gene>
    <name evidence="2" type="ORF">HNP71_000246</name>
</gene>
<dbReference type="Pfam" id="PF13409">
    <property type="entry name" value="GST_N_2"/>
    <property type="match status" value="1"/>
</dbReference>
<dbReference type="InterPro" id="IPR004045">
    <property type="entry name" value="Glutathione_S-Trfase_N"/>
</dbReference>
<evidence type="ECO:0000313" key="2">
    <source>
        <dbReference type="EMBL" id="MBB5372022.1"/>
    </source>
</evidence>
<dbReference type="InterPro" id="IPR036249">
    <property type="entry name" value="Thioredoxin-like_sf"/>
</dbReference>
<reference evidence="2 3" key="1">
    <citation type="submission" date="2020-08" db="EMBL/GenBank/DDBJ databases">
        <title>Genomic Encyclopedia of Type Strains, Phase IV (KMG-IV): sequencing the most valuable type-strain genomes for metagenomic binning, comparative biology and taxonomic classification.</title>
        <authorList>
            <person name="Goeker M."/>
        </authorList>
    </citation>
    <scope>NUCLEOTIDE SEQUENCE [LARGE SCALE GENOMIC DNA]</scope>
    <source>
        <strain evidence="2 3">DSM 27026</strain>
    </source>
</reference>
<sequence length="222" mass="24839">MSRVLYDLAGADESIRFSPFCWRTKLALAHKNLAFETTPWHFTEKDKIAFSGQSKVPVLVDGEKVVSDSHTIAEYLETTYPNEASLFGEPPARPLTTFIKAWTETVLHPALVPVLLADIHALLTPEDQAYFRQTRKGYYKRSLEDFAAHRAEAITLLNTAMKPLKSTLEKQPFLAGLAPNYADHIVFGALKWATTVSSTTLLEPNGVLERWMNAVLETYGLA</sequence>
<dbReference type="PROSITE" id="PS50404">
    <property type="entry name" value="GST_NTER"/>
    <property type="match status" value="1"/>
</dbReference>
<keyword evidence="2" id="KW-0808">Transferase</keyword>
<evidence type="ECO:0000313" key="3">
    <source>
        <dbReference type="Proteomes" id="UP000553706"/>
    </source>
</evidence>
<dbReference type="InterPro" id="IPR040079">
    <property type="entry name" value="Glutathione_S-Trfase"/>
</dbReference>
<dbReference type="Pfam" id="PF22041">
    <property type="entry name" value="GST_C_7"/>
    <property type="match status" value="1"/>
</dbReference>
<dbReference type="Gene3D" id="1.20.1050.10">
    <property type="match status" value="1"/>
</dbReference>
<dbReference type="SUPFAM" id="SSF47616">
    <property type="entry name" value="GST C-terminal domain-like"/>
    <property type="match status" value="1"/>
</dbReference>
<dbReference type="GO" id="GO:0006749">
    <property type="term" value="P:glutathione metabolic process"/>
    <property type="evidence" value="ECO:0007669"/>
    <property type="project" value="TreeGrafter"/>
</dbReference>
<dbReference type="Gene3D" id="3.40.30.10">
    <property type="entry name" value="Glutaredoxin"/>
    <property type="match status" value="1"/>
</dbReference>
<feature type="domain" description="GST N-terminal" evidence="1">
    <location>
        <begin position="8"/>
        <end position="84"/>
    </location>
</feature>
<dbReference type="PANTHER" id="PTHR42673">
    <property type="entry name" value="MALEYLACETOACETATE ISOMERASE"/>
    <property type="match status" value="1"/>
</dbReference>
<dbReference type="InterPro" id="IPR036282">
    <property type="entry name" value="Glutathione-S-Trfase_C_sf"/>
</dbReference>
<dbReference type="InterPro" id="IPR054416">
    <property type="entry name" value="GST_UstS-like_C"/>
</dbReference>
<proteinExistence type="predicted"/>
<dbReference type="PANTHER" id="PTHR42673:SF4">
    <property type="entry name" value="MALEYLACETOACETATE ISOMERASE"/>
    <property type="match status" value="1"/>
</dbReference>
<dbReference type="AlphaFoldDB" id="A0A840VNX8"/>
<dbReference type="SFLD" id="SFLDS00019">
    <property type="entry name" value="Glutathione_Transferase_(cytos"/>
    <property type="match status" value="1"/>
</dbReference>
<organism evidence="2 3">
    <name type="scientific">Acidocella aromatica</name>
    <dbReference type="NCBI Taxonomy" id="1303579"/>
    <lineage>
        <taxon>Bacteria</taxon>
        <taxon>Pseudomonadati</taxon>
        <taxon>Pseudomonadota</taxon>
        <taxon>Alphaproteobacteria</taxon>
        <taxon>Acetobacterales</taxon>
        <taxon>Acidocellaceae</taxon>
        <taxon>Acidocella</taxon>
    </lineage>
</organism>
<dbReference type="SUPFAM" id="SSF52833">
    <property type="entry name" value="Thioredoxin-like"/>
    <property type="match status" value="1"/>
</dbReference>
<dbReference type="GO" id="GO:0016034">
    <property type="term" value="F:maleylacetoacetate isomerase activity"/>
    <property type="evidence" value="ECO:0007669"/>
    <property type="project" value="TreeGrafter"/>
</dbReference>
<accession>A0A840VNX8</accession>
<dbReference type="EMBL" id="JACHFJ010000001">
    <property type="protein sequence ID" value="MBB5372022.1"/>
    <property type="molecule type" value="Genomic_DNA"/>
</dbReference>
<dbReference type="GO" id="GO:0006559">
    <property type="term" value="P:L-phenylalanine catabolic process"/>
    <property type="evidence" value="ECO:0007669"/>
    <property type="project" value="TreeGrafter"/>
</dbReference>